<evidence type="ECO:0000256" key="2">
    <source>
        <dbReference type="ARBA" id="ARBA00022723"/>
    </source>
</evidence>
<evidence type="ECO:0000313" key="11">
    <source>
        <dbReference type="Proteomes" id="UP000239326"/>
    </source>
</evidence>
<keyword evidence="4 7" id="KW-0862">Zinc</keyword>
<dbReference type="InterPro" id="IPR049940">
    <property type="entry name" value="GluQ/Sye"/>
</dbReference>
<feature type="binding site" evidence="7">
    <location>
        <position position="205"/>
    </location>
    <ligand>
        <name>L-glutamate</name>
        <dbReference type="ChEBI" id="CHEBI:29985"/>
    </ligand>
</feature>
<keyword evidence="11" id="KW-1185">Reference proteome</keyword>
<evidence type="ECO:0000256" key="4">
    <source>
        <dbReference type="ARBA" id="ARBA00022833"/>
    </source>
</evidence>
<dbReference type="KEGG" id="simp:C6571_15010"/>
<dbReference type="GO" id="GO:0006424">
    <property type="term" value="P:glutamyl-tRNA aminoacylation"/>
    <property type="evidence" value="ECO:0007669"/>
    <property type="project" value="InterPro"/>
</dbReference>
<keyword evidence="6 7" id="KW-0030">Aminoacyl-tRNA synthetase</keyword>
<evidence type="ECO:0000256" key="1">
    <source>
        <dbReference type="ARBA" id="ARBA00022598"/>
    </source>
</evidence>
<dbReference type="NCBIfam" id="TIGR03838">
    <property type="entry name" value="queuosine_YadB"/>
    <property type="match status" value="1"/>
</dbReference>
<reference evidence="10 11" key="1">
    <citation type="submission" date="2018-03" db="EMBL/GenBank/DDBJ databases">
        <title>Genome sequencing of Simplicispira sp.</title>
        <authorList>
            <person name="Kim S.-J."/>
            <person name="Heo J."/>
            <person name="Kwon S.-W."/>
        </authorList>
    </citation>
    <scope>NUCLEOTIDE SEQUENCE [LARGE SCALE GENOMIC DNA]</scope>
    <source>
        <strain evidence="10 11">SC1-8</strain>
    </source>
</reference>
<dbReference type="EC" id="6.1.1.-" evidence="7"/>
<dbReference type="EMBL" id="CP027669">
    <property type="protein sequence ID" value="AVO43298.1"/>
    <property type="molecule type" value="Genomic_DNA"/>
</dbReference>
<dbReference type="NCBIfam" id="NF004315">
    <property type="entry name" value="PRK05710.1-4"/>
    <property type="match status" value="1"/>
</dbReference>
<evidence type="ECO:0000256" key="6">
    <source>
        <dbReference type="ARBA" id="ARBA00023146"/>
    </source>
</evidence>
<organism evidence="10 11">
    <name type="scientific">Simplicispira suum</name>
    <dbReference type="NCBI Taxonomy" id="2109915"/>
    <lineage>
        <taxon>Bacteria</taxon>
        <taxon>Pseudomonadati</taxon>
        <taxon>Pseudomonadota</taxon>
        <taxon>Betaproteobacteria</taxon>
        <taxon>Burkholderiales</taxon>
        <taxon>Comamonadaceae</taxon>
        <taxon>Simplicispira</taxon>
    </lineage>
</organism>
<feature type="binding site" evidence="7">
    <location>
        <position position="264"/>
    </location>
    <ligand>
        <name>ATP</name>
        <dbReference type="ChEBI" id="CHEBI:30616"/>
    </ligand>
</feature>
<keyword evidence="3 7" id="KW-0547">Nucleotide-binding</keyword>
<dbReference type="AlphaFoldDB" id="A0A2S0N571"/>
<feature type="binding site" evidence="7">
    <location>
        <position position="130"/>
    </location>
    <ligand>
        <name>Zn(2+)</name>
        <dbReference type="ChEBI" id="CHEBI:29105"/>
    </ligand>
</feature>
<evidence type="ECO:0000313" key="10">
    <source>
        <dbReference type="EMBL" id="AVO43298.1"/>
    </source>
</evidence>
<dbReference type="GO" id="GO:0008270">
    <property type="term" value="F:zinc ion binding"/>
    <property type="evidence" value="ECO:0007669"/>
    <property type="project" value="UniProtKB-UniRule"/>
</dbReference>
<feature type="binding site" evidence="7">
    <location>
        <position position="44"/>
    </location>
    <ligand>
        <name>L-glutamate</name>
        <dbReference type="ChEBI" id="CHEBI:29985"/>
    </ligand>
</feature>
<feature type="short sequence motif" description="'KMSKS' region" evidence="7">
    <location>
        <begin position="261"/>
        <end position="265"/>
    </location>
</feature>
<dbReference type="Pfam" id="PF00749">
    <property type="entry name" value="tRNA-synt_1c"/>
    <property type="match status" value="2"/>
</dbReference>
<proteinExistence type="inferred from homology"/>
<dbReference type="InterPro" id="IPR000924">
    <property type="entry name" value="Glu/Gln-tRNA-synth"/>
</dbReference>
<dbReference type="PRINTS" id="PR00987">
    <property type="entry name" value="TRNASYNTHGLU"/>
</dbReference>
<dbReference type="GO" id="GO:0005829">
    <property type="term" value="C:cytosol"/>
    <property type="evidence" value="ECO:0007669"/>
    <property type="project" value="TreeGrafter"/>
</dbReference>
<dbReference type="InterPro" id="IPR014729">
    <property type="entry name" value="Rossmann-like_a/b/a_fold"/>
</dbReference>
<dbReference type="NCBIfam" id="NF004313">
    <property type="entry name" value="PRK05710.1-2"/>
    <property type="match status" value="1"/>
</dbReference>
<dbReference type="PANTHER" id="PTHR43311:SF1">
    <property type="entry name" value="GLUTAMYL-Q TRNA(ASP) SYNTHETASE"/>
    <property type="match status" value="1"/>
</dbReference>
<dbReference type="RefSeq" id="WP_106448272.1">
    <property type="nucleotide sequence ID" value="NZ_CP027669.1"/>
</dbReference>
<feature type="short sequence motif" description="'HIGH' region" evidence="7">
    <location>
        <begin position="11"/>
        <end position="21"/>
    </location>
</feature>
<feature type="binding site" evidence="7">
    <location>
        <position position="102"/>
    </location>
    <ligand>
        <name>Zn(2+)</name>
        <dbReference type="ChEBI" id="CHEBI:29105"/>
    </ligand>
</feature>
<dbReference type="OrthoDB" id="9807503at2"/>
<feature type="binding site" evidence="7">
    <location>
        <begin position="8"/>
        <end position="12"/>
    </location>
    <ligand>
        <name>L-glutamate</name>
        <dbReference type="ChEBI" id="CHEBI:29985"/>
    </ligand>
</feature>
<dbReference type="NCBIfam" id="NF004314">
    <property type="entry name" value="PRK05710.1-3"/>
    <property type="match status" value="1"/>
</dbReference>
<evidence type="ECO:0000256" key="7">
    <source>
        <dbReference type="HAMAP-Rule" id="MF_01428"/>
    </source>
</evidence>
<evidence type="ECO:0000256" key="8">
    <source>
        <dbReference type="RuleBase" id="RU363037"/>
    </source>
</evidence>
<comment type="cofactor">
    <cofactor evidence="7">
        <name>Zn(2+)</name>
        <dbReference type="ChEBI" id="CHEBI:29105"/>
    </cofactor>
    <text evidence="7">Binds 1 zinc ion per subunit.</text>
</comment>
<accession>A0A2S0N571</accession>
<keyword evidence="5 7" id="KW-0067">ATP-binding</keyword>
<comment type="function">
    <text evidence="7">Catalyzes the tRNA-independent activation of glutamate in presence of ATP and the subsequent transfer of glutamate onto a tRNA(Asp). Glutamate is transferred on the 2-amino-5-(4,5-dihydroxy-2-cyclopenten-1-yl) moiety of the queuosine in the wobble position of the QUC anticodon.</text>
</comment>
<dbReference type="Gene3D" id="3.40.50.620">
    <property type="entry name" value="HUPs"/>
    <property type="match status" value="1"/>
</dbReference>
<evidence type="ECO:0000256" key="3">
    <source>
        <dbReference type="ARBA" id="ARBA00022741"/>
    </source>
</evidence>
<evidence type="ECO:0000259" key="9">
    <source>
        <dbReference type="Pfam" id="PF00749"/>
    </source>
</evidence>
<dbReference type="Proteomes" id="UP000239326">
    <property type="component" value="Chromosome"/>
</dbReference>
<sequence>MVATYVGRFAPSPTGALHAGSLVAALASWLDARAAGGRWLVRIEDVDTPRCSPQAGETLLRQLDALGLRADEAPQWQSQRTGAYQQALDALVRSGLAYPCACSRADIAAAHAAAGRVPTRHRPLPYPGTCRAGLQGRAPRAWRFACEKYWSKLALSHYGQAQHASFSIANNLLIWTDRRLGVQTQNVATEVGDFVLQRADGLWAYQLAVVVDDAFQAITHVVRGEDLADNTPRQLLLQAALGLCHPRYLHTPLVRGADGEKLSKQHGAPTLDTSEPLKALLPAAKMLGLSPVPAQTQVADALAYWVMIWRALYNPAP</sequence>
<dbReference type="SUPFAM" id="SSF52374">
    <property type="entry name" value="Nucleotidylyl transferase"/>
    <property type="match status" value="1"/>
</dbReference>
<feature type="binding site" evidence="7">
    <location>
        <position position="126"/>
    </location>
    <ligand>
        <name>Zn(2+)</name>
        <dbReference type="ChEBI" id="CHEBI:29105"/>
    </ligand>
</feature>
<protein>
    <recommendedName>
        <fullName evidence="7">Glutamyl-Q tRNA(Asp) synthetase</fullName>
        <shortName evidence="7">Glu-Q-RSs</shortName>
        <ecNumber evidence="7">6.1.1.-</ecNumber>
    </recommendedName>
</protein>
<feature type="binding site" evidence="7">
    <location>
        <position position="100"/>
    </location>
    <ligand>
        <name>Zn(2+)</name>
        <dbReference type="ChEBI" id="CHEBI:29105"/>
    </ligand>
</feature>
<dbReference type="InterPro" id="IPR020058">
    <property type="entry name" value="Glu/Gln-tRNA-synth_Ib_cat-dom"/>
</dbReference>
<name>A0A2S0N571_9BURK</name>
<feature type="domain" description="Glutamyl/glutaminyl-tRNA synthetase class Ib catalytic" evidence="9">
    <location>
        <begin position="7"/>
        <end position="118"/>
    </location>
</feature>
<comment type="similarity">
    <text evidence="7">Belongs to the class-I aminoacyl-tRNA synthetase family. GluQ subfamily.</text>
</comment>
<dbReference type="InterPro" id="IPR022380">
    <property type="entry name" value="Glu-Q_tRNA(Asp)_Synthase"/>
</dbReference>
<dbReference type="PANTHER" id="PTHR43311">
    <property type="entry name" value="GLUTAMATE--TRNA LIGASE"/>
    <property type="match status" value="1"/>
</dbReference>
<dbReference type="GO" id="GO:0004818">
    <property type="term" value="F:glutamate-tRNA ligase activity"/>
    <property type="evidence" value="ECO:0007669"/>
    <property type="project" value="TreeGrafter"/>
</dbReference>
<dbReference type="GO" id="GO:0006400">
    <property type="term" value="P:tRNA modification"/>
    <property type="evidence" value="ECO:0007669"/>
    <property type="project" value="InterPro"/>
</dbReference>
<gene>
    <name evidence="7" type="primary">gluQ</name>
    <name evidence="10" type="ORF">C6571_15010</name>
</gene>
<feature type="binding site" evidence="7">
    <location>
        <position position="223"/>
    </location>
    <ligand>
        <name>L-glutamate</name>
        <dbReference type="ChEBI" id="CHEBI:29985"/>
    </ligand>
</feature>
<evidence type="ECO:0000256" key="5">
    <source>
        <dbReference type="ARBA" id="ARBA00022840"/>
    </source>
</evidence>
<dbReference type="GO" id="GO:0005524">
    <property type="term" value="F:ATP binding"/>
    <property type="evidence" value="ECO:0007669"/>
    <property type="project" value="UniProtKB-KW"/>
</dbReference>
<keyword evidence="2 7" id="KW-0479">Metal-binding</keyword>
<dbReference type="HAMAP" id="MF_01428">
    <property type="entry name" value="Glu_Q_tRNA_synth"/>
    <property type="match status" value="1"/>
</dbReference>
<keyword evidence="8" id="KW-0648">Protein biosynthesis</keyword>
<feature type="domain" description="Glutamyl/glutaminyl-tRNA synthetase class Ib catalytic" evidence="9">
    <location>
        <begin position="188"/>
        <end position="270"/>
    </location>
</feature>
<keyword evidence="1 7" id="KW-0436">Ligase</keyword>